<keyword evidence="3" id="KW-1185">Reference proteome</keyword>
<gene>
    <name evidence="2" type="ORF">KS2013_1261</name>
</gene>
<keyword evidence="1" id="KW-0472">Membrane</keyword>
<sequence>MNNDSERELLDCLKQEFDKVPAKSVDLSQDATFQAQLEEHFSEREAGKPRTVKQWFAAAVVLIVIGFSIIIGYPTTSTTDNIDRTIKKFMVEANAIEQEIAGFETNQLSSTQYIEALKLRDEIGLIDESIQQIYSAGPGVSIAQLEQVWEEKLRVTKNLKALYINQYKVARI</sequence>
<keyword evidence="1" id="KW-0812">Transmembrane</keyword>
<dbReference type="STRING" id="1144748.KS2013_1261"/>
<organism evidence="2 3">
    <name type="scientific">Kangiella sediminilitoris</name>
    <dbReference type="NCBI Taxonomy" id="1144748"/>
    <lineage>
        <taxon>Bacteria</taxon>
        <taxon>Pseudomonadati</taxon>
        <taxon>Pseudomonadota</taxon>
        <taxon>Gammaproteobacteria</taxon>
        <taxon>Kangiellales</taxon>
        <taxon>Kangiellaceae</taxon>
        <taxon>Kangiella</taxon>
    </lineage>
</organism>
<proteinExistence type="predicted"/>
<dbReference type="EMBL" id="CP012418">
    <property type="protein sequence ID" value="AOE49978.1"/>
    <property type="molecule type" value="Genomic_DNA"/>
</dbReference>
<accession>A0A1B3BB10</accession>
<name>A0A1B3BB10_9GAMM</name>
<evidence type="ECO:0000313" key="3">
    <source>
        <dbReference type="Proteomes" id="UP000094147"/>
    </source>
</evidence>
<keyword evidence="1" id="KW-1133">Transmembrane helix</keyword>
<reference evidence="3" key="1">
    <citation type="submission" date="2015-08" db="EMBL/GenBank/DDBJ databases">
        <authorList>
            <person name="Kim K.M."/>
        </authorList>
    </citation>
    <scope>NUCLEOTIDE SEQUENCE [LARGE SCALE GENOMIC DNA]</scope>
    <source>
        <strain evidence="3">KCTC 23892</strain>
    </source>
</reference>
<evidence type="ECO:0000256" key="1">
    <source>
        <dbReference type="SAM" id="Phobius"/>
    </source>
</evidence>
<dbReference type="KEGG" id="ksd:KS2013_1261"/>
<dbReference type="RefSeq" id="WP_068991316.1">
    <property type="nucleotide sequence ID" value="NZ_CP012418.1"/>
</dbReference>
<dbReference type="Proteomes" id="UP000094147">
    <property type="component" value="Chromosome"/>
</dbReference>
<dbReference type="AlphaFoldDB" id="A0A1B3BB10"/>
<feature type="transmembrane region" description="Helical" evidence="1">
    <location>
        <begin position="55"/>
        <end position="73"/>
    </location>
</feature>
<evidence type="ECO:0000313" key="2">
    <source>
        <dbReference type="EMBL" id="AOE49978.1"/>
    </source>
</evidence>
<protein>
    <submittedName>
        <fullName evidence="2">Uncharacterized protein</fullName>
    </submittedName>
</protein>